<gene>
    <name evidence="1" type="ORF">KIN20_002278</name>
</gene>
<evidence type="ECO:0000313" key="1">
    <source>
        <dbReference type="EMBL" id="KAJ1347257.1"/>
    </source>
</evidence>
<reference evidence="1" key="1">
    <citation type="submission" date="2021-06" db="EMBL/GenBank/DDBJ databases">
        <title>Parelaphostrongylus tenuis whole genome reference sequence.</title>
        <authorList>
            <person name="Garwood T.J."/>
            <person name="Larsen P.A."/>
            <person name="Fountain-Jones N.M."/>
            <person name="Garbe J.R."/>
            <person name="Macchietto M.G."/>
            <person name="Kania S.A."/>
            <person name="Gerhold R.W."/>
            <person name="Richards J.E."/>
            <person name="Wolf T.M."/>
        </authorList>
    </citation>
    <scope>NUCLEOTIDE SEQUENCE</scope>
    <source>
        <strain evidence="1">MNPRO001-30</strain>
        <tissue evidence="1">Meninges</tissue>
    </source>
</reference>
<dbReference type="EMBL" id="JAHQIW010000297">
    <property type="protein sequence ID" value="KAJ1347257.1"/>
    <property type="molecule type" value="Genomic_DNA"/>
</dbReference>
<accession>A0AAD5MDY7</accession>
<organism evidence="1 2">
    <name type="scientific">Parelaphostrongylus tenuis</name>
    <name type="common">Meningeal worm</name>
    <dbReference type="NCBI Taxonomy" id="148309"/>
    <lineage>
        <taxon>Eukaryota</taxon>
        <taxon>Metazoa</taxon>
        <taxon>Ecdysozoa</taxon>
        <taxon>Nematoda</taxon>
        <taxon>Chromadorea</taxon>
        <taxon>Rhabditida</taxon>
        <taxon>Rhabditina</taxon>
        <taxon>Rhabditomorpha</taxon>
        <taxon>Strongyloidea</taxon>
        <taxon>Metastrongylidae</taxon>
        <taxon>Parelaphostrongylus</taxon>
    </lineage>
</organism>
<name>A0AAD5MDY7_PARTN</name>
<protein>
    <submittedName>
        <fullName evidence="1">Uncharacterized protein</fullName>
    </submittedName>
</protein>
<sequence length="51" mass="5918">MAVCEILNSTHDPGKQENMIRLKGGYTWYFMETNVVSQYILNNSTQQHPTK</sequence>
<dbReference type="Proteomes" id="UP001196413">
    <property type="component" value="Unassembled WGS sequence"/>
</dbReference>
<dbReference type="AlphaFoldDB" id="A0AAD5MDY7"/>
<evidence type="ECO:0000313" key="2">
    <source>
        <dbReference type="Proteomes" id="UP001196413"/>
    </source>
</evidence>
<keyword evidence="2" id="KW-1185">Reference proteome</keyword>
<proteinExistence type="predicted"/>
<comment type="caution">
    <text evidence="1">The sequence shown here is derived from an EMBL/GenBank/DDBJ whole genome shotgun (WGS) entry which is preliminary data.</text>
</comment>